<accession>A0A382F3W5</accession>
<gene>
    <name evidence="1" type="ORF">METZ01_LOCUS209747</name>
</gene>
<dbReference type="AlphaFoldDB" id="A0A382F3W5"/>
<organism evidence="1">
    <name type="scientific">marine metagenome</name>
    <dbReference type="NCBI Taxonomy" id="408172"/>
    <lineage>
        <taxon>unclassified sequences</taxon>
        <taxon>metagenomes</taxon>
        <taxon>ecological metagenomes</taxon>
    </lineage>
</organism>
<name>A0A382F3W5_9ZZZZ</name>
<protein>
    <submittedName>
        <fullName evidence="1">Uncharacterized protein</fullName>
    </submittedName>
</protein>
<proteinExistence type="predicted"/>
<sequence length="139" mass="15791">MKNLFLITILLITPNTFAEDIQPPVNCLEDFKEEAGPYAYEDYCIYQAEVGNITTIDIKVKEEGNELIYDIPYANLRYAGAIVQIYYTVGVYGKSQWFLFPDSKGIVVMSNSILLPIDEWVKDGFPADSYVRVVILTSE</sequence>
<evidence type="ECO:0000313" key="1">
    <source>
        <dbReference type="EMBL" id="SVB56893.1"/>
    </source>
</evidence>
<reference evidence="1" key="1">
    <citation type="submission" date="2018-05" db="EMBL/GenBank/DDBJ databases">
        <authorList>
            <person name="Lanie J.A."/>
            <person name="Ng W.-L."/>
            <person name="Kazmierczak K.M."/>
            <person name="Andrzejewski T.M."/>
            <person name="Davidsen T.M."/>
            <person name="Wayne K.J."/>
            <person name="Tettelin H."/>
            <person name="Glass J.I."/>
            <person name="Rusch D."/>
            <person name="Podicherti R."/>
            <person name="Tsui H.-C.T."/>
            <person name="Winkler M.E."/>
        </authorList>
    </citation>
    <scope>NUCLEOTIDE SEQUENCE</scope>
</reference>
<dbReference type="EMBL" id="UINC01047520">
    <property type="protein sequence ID" value="SVB56893.1"/>
    <property type="molecule type" value="Genomic_DNA"/>
</dbReference>